<gene>
    <name evidence="7" type="ORF">CSUI_002392</name>
</gene>
<feature type="region of interest" description="Disordered" evidence="5">
    <location>
        <begin position="137"/>
        <end position="179"/>
    </location>
</feature>
<dbReference type="OrthoDB" id="4199794at2759"/>
<dbReference type="AlphaFoldDB" id="A0A2C6KU50"/>
<dbReference type="SMART" id="SM00382">
    <property type="entry name" value="AAA"/>
    <property type="match status" value="1"/>
</dbReference>
<evidence type="ECO:0000256" key="1">
    <source>
        <dbReference type="ARBA" id="ARBA00022705"/>
    </source>
</evidence>
<dbReference type="InterPro" id="IPR013748">
    <property type="entry name" value="Rep_factorC_C"/>
</dbReference>
<keyword evidence="8" id="KW-1185">Reference proteome</keyword>
<reference evidence="7 8" key="1">
    <citation type="journal article" date="2017" name="Int. J. Parasitol.">
        <title>The genome of the protozoan parasite Cystoisospora suis and a reverse vaccinology approach to identify vaccine candidates.</title>
        <authorList>
            <person name="Palmieri N."/>
            <person name="Shrestha A."/>
            <person name="Ruttkowski B."/>
            <person name="Beck T."/>
            <person name="Vogl C."/>
            <person name="Tomley F."/>
            <person name="Blake D.P."/>
            <person name="Joachim A."/>
        </authorList>
    </citation>
    <scope>NUCLEOTIDE SEQUENCE [LARGE SCALE GENOMIC DNA]</scope>
    <source>
        <strain evidence="7 8">Wien I</strain>
    </source>
</reference>
<dbReference type="SUPFAM" id="SSF48019">
    <property type="entry name" value="post-AAA+ oligomerization domain-like"/>
    <property type="match status" value="1"/>
</dbReference>
<dbReference type="RefSeq" id="XP_067925434.1">
    <property type="nucleotide sequence ID" value="XM_068062594.1"/>
</dbReference>
<dbReference type="GO" id="GO:0005524">
    <property type="term" value="F:ATP binding"/>
    <property type="evidence" value="ECO:0007669"/>
    <property type="project" value="UniProtKB-KW"/>
</dbReference>
<feature type="region of interest" description="Disordered" evidence="5">
    <location>
        <begin position="419"/>
        <end position="443"/>
    </location>
</feature>
<keyword evidence="3" id="KW-0067">ATP-binding</keyword>
<keyword evidence="2" id="KW-0547">Nucleotide-binding</keyword>
<dbReference type="Gene3D" id="1.10.8.60">
    <property type="match status" value="1"/>
</dbReference>
<dbReference type="GO" id="GO:0005663">
    <property type="term" value="C:DNA replication factor C complex"/>
    <property type="evidence" value="ECO:0007669"/>
    <property type="project" value="TreeGrafter"/>
</dbReference>
<evidence type="ECO:0000256" key="2">
    <source>
        <dbReference type="ARBA" id="ARBA00022741"/>
    </source>
</evidence>
<dbReference type="InterPro" id="IPR050238">
    <property type="entry name" value="DNA_Rep/Repair_Clamp_Loader"/>
</dbReference>
<dbReference type="Pfam" id="PF08542">
    <property type="entry name" value="Rep_fac_C"/>
    <property type="match status" value="1"/>
</dbReference>
<accession>A0A2C6KU50</accession>
<dbReference type="PANTHER" id="PTHR11669:SF9">
    <property type="entry name" value="REPLICATION FACTOR C SUBUNIT 5"/>
    <property type="match status" value="1"/>
</dbReference>
<dbReference type="Proteomes" id="UP000221165">
    <property type="component" value="Unassembled WGS sequence"/>
</dbReference>
<evidence type="ECO:0000256" key="3">
    <source>
        <dbReference type="ARBA" id="ARBA00022840"/>
    </source>
</evidence>
<evidence type="ECO:0000313" key="7">
    <source>
        <dbReference type="EMBL" id="PHJ23760.1"/>
    </source>
</evidence>
<sequence>MTDENQPPRAPPQTENEISRGPRNTAVESADGRPLPWVEKYRPERLRDVLAHEDIIKTIRRYVDRGQLPHLLFHGPPGTGKTSTILAVAKEFYGSAVRTHVLELNASDDRGINTVREQIKTFAETTSAAFRGNRLNFGAKTSPQASQSTSSDAASAVAPGDDKPAKLSSPAGSEENRVPNPLSSVKLIVLDEADQMTTAAQNALRRIMEAYARNVRFCLICNYINKITPAIQSRCTGFRFTPLASTALSGKAAEIAKLEGMTISPDGMETLIRIAKGDMRRLLNCMQVSHLANPGEELTADSVHRTLGYPPPSEVTKLFERLLVADFFTCCKEFDELVTLRGYTIKDWVQAFYERVIRIEWPVPVVITFITRLADIEERLAYGASELVQLHALTAAFFEARAGLHAAVAGANAAARAGGGRPITNQGSSTNKSPSPHPVKAAS</sequence>
<feature type="domain" description="AAA+ ATPase" evidence="6">
    <location>
        <begin position="67"/>
        <end position="246"/>
    </location>
</feature>
<dbReference type="VEuPathDB" id="ToxoDB:CSUI_002392"/>
<evidence type="ECO:0000259" key="6">
    <source>
        <dbReference type="SMART" id="SM00382"/>
    </source>
</evidence>
<name>A0A2C6KU50_9APIC</name>
<protein>
    <submittedName>
        <fullName evidence="7">Activator 1 36</fullName>
    </submittedName>
</protein>
<dbReference type="CDD" id="cd00009">
    <property type="entry name" value="AAA"/>
    <property type="match status" value="1"/>
</dbReference>
<evidence type="ECO:0000256" key="5">
    <source>
        <dbReference type="SAM" id="MobiDB-lite"/>
    </source>
</evidence>
<dbReference type="GO" id="GO:0006261">
    <property type="term" value="P:DNA-templated DNA replication"/>
    <property type="evidence" value="ECO:0007669"/>
    <property type="project" value="TreeGrafter"/>
</dbReference>
<dbReference type="Pfam" id="PF03215">
    <property type="entry name" value="Rad17"/>
    <property type="match status" value="1"/>
</dbReference>
<dbReference type="InterPro" id="IPR003593">
    <property type="entry name" value="AAA+_ATPase"/>
</dbReference>
<dbReference type="PANTHER" id="PTHR11669">
    <property type="entry name" value="REPLICATION FACTOR C / DNA POLYMERASE III GAMMA-TAU SUBUNIT"/>
    <property type="match status" value="1"/>
</dbReference>
<organism evidence="7 8">
    <name type="scientific">Cystoisospora suis</name>
    <dbReference type="NCBI Taxonomy" id="483139"/>
    <lineage>
        <taxon>Eukaryota</taxon>
        <taxon>Sar</taxon>
        <taxon>Alveolata</taxon>
        <taxon>Apicomplexa</taxon>
        <taxon>Conoidasida</taxon>
        <taxon>Coccidia</taxon>
        <taxon>Eucoccidiorida</taxon>
        <taxon>Eimeriorina</taxon>
        <taxon>Sarcocystidae</taxon>
        <taxon>Cystoisospora</taxon>
    </lineage>
</organism>
<dbReference type="SUPFAM" id="SSF52540">
    <property type="entry name" value="P-loop containing nucleoside triphosphate hydrolases"/>
    <property type="match status" value="1"/>
</dbReference>
<dbReference type="GO" id="GO:0003677">
    <property type="term" value="F:DNA binding"/>
    <property type="evidence" value="ECO:0007669"/>
    <property type="project" value="InterPro"/>
</dbReference>
<dbReference type="GeneID" id="94425805"/>
<dbReference type="InterPro" id="IPR008921">
    <property type="entry name" value="DNA_pol3_clamp-load_cplx_C"/>
</dbReference>
<feature type="compositionally biased region" description="Polar residues" evidence="5">
    <location>
        <begin position="423"/>
        <end position="434"/>
    </location>
</feature>
<dbReference type="GO" id="GO:0003689">
    <property type="term" value="F:DNA clamp loader activity"/>
    <property type="evidence" value="ECO:0007669"/>
    <property type="project" value="TreeGrafter"/>
</dbReference>
<dbReference type="Gene3D" id="3.40.50.300">
    <property type="entry name" value="P-loop containing nucleotide triphosphate hydrolases"/>
    <property type="match status" value="1"/>
</dbReference>
<dbReference type="Pfam" id="PF13177">
    <property type="entry name" value="DNA_pol3_delta2"/>
    <property type="match status" value="1"/>
</dbReference>
<dbReference type="InterPro" id="IPR027417">
    <property type="entry name" value="P-loop_NTPase"/>
</dbReference>
<feature type="region of interest" description="Disordered" evidence="5">
    <location>
        <begin position="1"/>
        <end position="32"/>
    </location>
</feature>
<comment type="caution">
    <text evidence="7">The sequence shown here is derived from an EMBL/GenBank/DDBJ whole genome shotgun (WGS) entry which is preliminary data.</text>
</comment>
<proteinExistence type="predicted"/>
<dbReference type="Gene3D" id="1.20.272.10">
    <property type="match status" value="1"/>
</dbReference>
<dbReference type="GO" id="GO:0006281">
    <property type="term" value="P:DNA repair"/>
    <property type="evidence" value="ECO:0007669"/>
    <property type="project" value="TreeGrafter"/>
</dbReference>
<keyword evidence="4" id="KW-0539">Nucleus</keyword>
<dbReference type="EMBL" id="MIGC01001016">
    <property type="protein sequence ID" value="PHJ23760.1"/>
    <property type="molecule type" value="Genomic_DNA"/>
</dbReference>
<feature type="compositionally biased region" description="Low complexity" evidence="5">
    <location>
        <begin position="139"/>
        <end position="159"/>
    </location>
</feature>
<dbReference type="GO" id="GO:0005634">
    <property type="term" value="C:nucleus"/>
    <property type="evidence" value="ECO:0007669"/>
    <property type="project" value="UniProtKB-SubCell"/>
</dbReference>
<evidence type="ECO:0000313" key="8">
    <source>
        <dbReference type="Proteomes" id="UP000221165"/>
    </source>
</evidence>
<keyword evidence="1" id="KW-0235">DNA replication</keyword>
<evidence type="ECO:0000256" key="4">
    <source>
        <dbReference type="ARBA" id="ARBA00023242"/>
    </source>
</evidence>